<dbReference type="EMBL" id="CP002077">
    <property type="protein sequence ID" value="ADK87095.1"/>
    <property type="molecule type" value="Genomic_DNA"/>
</dbReference>
<organism evidence="12 13">
    <name type="scientific">Mycoplasmoides pneumoniae (strain ATCC 15531 / DSM 23978 / CIP 103766 / NBRC 14401 / NCTC 10119 / FH)</name>
    <name type="common">Mycoplasma pneumoniae</name>
    <dbReference type="NCBI Taxonomy" id="722438"/>
    <lineage>
        <taxon>Bacteria</taxon>
        <taxon>Bacillati</taxon>
        <taxon>Mycoplasmatota</taxon>
        <taxon>Mycoplasmoidales</taxon>
        <taxon>Mycoplasmoidaceae</taxon>
        <taxon>Mycoplasmoides</taxon>
    </lineage>
</organism>
<dbReference type="Pfam" id="PF12911">
    <property type="entry name" value="OppC_N"/>
    <property type="match status" value="1"/>
</dbReference>
<dbReference type="InterPro" id="IPR025966">
    <property type="entry name" value="OppC_N"/>
</dbReference>
<dbReference type="GO" id="GO:0015833">
    <property type="term" value="P:peptide transport"/>
    <property type="evidence" value="ECO:0007669"/>
    <property type="project" value="UniProtKB-KW"/>
</dbReference>
<keyword evidence="7 10" id="KW-1133">Transmembrane helix</keyword>
<dbReference type="PROSITE" id="PS50928">
    <property type="entry name" value="ABC_TM1"/>
    <property type="match status" value="1"/>
</dbReference>
<feature type="transmembrane region" description="Helical" evidence="10">
    <location>
        <begin position="46"/>
        <end position="67"/>
    </location>
</feature>
<sequence length="376" mass="41234">MDKHQKFDQSLFQRVDINVLKRSDQLIGKPTTNFVEIMKRLFQNKWAILFFLLIVLIILLAIIVPLASPYSAVTPVSNNALAQNLPPRYLWNGAGDIQVEKITARSIAEVAQSSGVLVGKLPEASSNPLATNVKYNIAPYQLAELKNYYPLLGTNGLGVDIWTLLWASMAKSLWIAIVVALVSMVFGTIYGAIAGSFVGRAADNIMSRIIEIIDLVPSILWIIVLGATFRFGGVKQFDDSVVIFTLIFVFWTWPAATTRIYILKNKDTEYIQAARTLGAKQIRIIFVHMLPVVTGRLAVVFVSLIPAVIGYEASLVFLGLKPATEVGLGALLNQVTSSGNIALITSSIVSFAILTVSTRVFANALNDAIDPRVIRR</sequence>
<protein>
    <submittedName>
        <fullName evidence="12">ABC transporter, permease protein</fullName>
    </submittedName>
</protein>
<name>A0A0H3DL31_MYCPB</name>
<reference evidence="12 13" key="1">
    <citation type="journal article" date="2010" name="Appl. Environ. Microbiol.">
        <title>Targeted chromosomal knockouts in Mycoplasma pneumoniae.</title>
        <authorList>
            <person name="Krishnakumar R."/>
            <person name="Assad-Garcia N."/>
            <person name="Benders G.A."/>
            <person name="Phan Q."/>
            <person name="Montague M.G."/>
            <person name="Glass J.I."/>
        </authorList>
    </citation>
    <scope>NUCLEOTIDE SEQUENCE [LARGE SCALE GENOMIC DNA]</scope>
    <source>
        <strain evidence="13">ATCC 15531 / DSM 22911 / NBRC 14401 / NCTC 10119 / FH</strain>
    </source>
</reference>
<comment type="similarity">
    <text evidence="9">Belongs to the binding-protein-dependent transport system permease family. OppBC subfamily.</text>
</comment>
<feature type="transmembrane region" description="Helical" evidence="10">
    <location>
        <begin position="284"/>
        <end position="309"/>
    </location>
</feature>
<dbReference type="SMR" id="A0A0H3DL31"/>
<accession>A0A0H3DL31</accession>
<dbReference type="eggNOG" id="COG1173">
    <property type="taxonomic scope" value="Bacteria"/>
</dbReference>
<dbReference type="PaxDb" id="722438-MPNE_0248"/>
<evidence type="ECO:0000256" key="8">
    <source>
        <dbReference type="ARBA" id="ARBA00023136"/>
    </source>
</evidence>
<evidence type="ECO:0000256" key="5">
    <source>
        <dbReference type="ARBA" id="ARBA00022856"/>
    </source>
</evidence>
<dbReference type="Proteomes" id="UP000007756">
    <property type="component" value="Chromosome"/>
</dbReference>
<evidence type="ECO:0000256" key="6">
    <source>
        <dbReference type="ARBA" id="ARBA00022927"/>
    </source>
</evidence>
<keyword evidence="2 10" id="KW-0813">Transport</keyword>
<dbReference type="KEGG" id="mpj:MPNE_0248"/>
<evidence type="ECO:0000256" key="4">
    <source>
        <dbReference type="ARBA" id="ARBA00022692"/>
    </source>
</evidence>
<dbReference type="InterPro" id="IPR000515">
    <property type="entry name" value="MetI-like"/>
</dbReference>
<keyword evidence="6" id="KW-0653">Protein transport</keyword>
<dbReference type="GO" id="GO:0055085">
    <property type="term" value="P:transmembrane transport"/>
    <property type="evidence" value="ECO:0007669"/>
    <property type="project" value="InterPro"/>
</dbReference>
<dbReference type="RefSeq" id="WP_010874573.1">
    <property type="nucleotide sequence ID" value="NZ_CP010546.1"/>
</dbReference>
<dbReference type="HOGENOM" id="CLU_028518_1_0_14"/>
<evidence type="ECO:0000256" key="3">
    <source>
        <dbReference type="ARBA" id="ARBA00022475"/>
    </source>
</evidence>
<comment type="subcellular location">
    <subcellularLocation>
        <location evidence="1 10">Cell membrane</location>
        <topology evidence="1 10">Multi-pass membrane protein</topology>
    </subcellularLocation>
</comment>
<proteinExistence type="inferred from homology"/>
<dbReference type="Gene3D" id="1.10.3720.10">
    <property type="entry name" value="MetI-like"/>
    <property type="match status" value="1"/>
</dbReference>
<evidence type="ECO:0000256" key="10">
    <source>
        <dbReference type="RuleBase" id="RU363032"/>
    </source>
</evidence>
<dbReference type="InterPro" id="IPR050366">
    <property type="entry name" value="BP-dependent_transpt_permease"/>
</dbReference>
<dbReference type="GO" id="GO:0005886">
    <property type="term" value="C:plasma membrane"/>
    <property type="evidence" value="ECO:0007669"/>
    <property type="project" value="UniProtKB-SubCell"/>
</dbReference>
<feature type="transmembrane region" description="Helical" evidence="10">
    <location>
        <begin position="241"/>
        <end position="263"/>
    </location>
</feature>
<feature type="transmembrane region" description="Helical" evidence="10">
    <location>
        <begin position="341"/>
        <end position="362"/>
    </location>
</feature>
<dbReference type="PANTHER" id="PTHR43386">
    <property type="entry name" value="OLIGOPEPTIDE TRANSPORT SYSTEM PERMEASE PROTEIN APPC"/>
    <property type="match status" value="1"/>
</dbReference>
<evidence type="ECO:0000256" key="7">
    <source>
        <dbReference type="ARBA" id="ARBA00022989"/>
    </source>
</evidence>
<evidence type="ECO:0000313" key="13">
    <source>
        <dbReference type="Proteomes" id="UP000007756"/>
    </source>
</evidence>
<dbReference type="PANTHER" id="PTHR43386:SF24">
    <property type="entry name" value="OLIGOPEPTIDE TRANSPORT SYSTEM PERMEASE PROTEIN AMID"/>
    <property type="match status" value="1"/>
</dbReference>
<dbReference type="STRING" id="722438.F539_01210"/>
<feature type="transmembrane region" description="Helical" evidence="10">
    <location>
        <begin position="209"/>
        <end position="229"/>
    </location>
</feature>
<dbReference type="AlphaFoldDB" id="A0A0H3DL31"/>
<evidence type="ECO:0000256" key="9">
    <source>
        <dbReference type="ARBA" id="ARBA00024202"/>
    </source>
</evidence>
<feature type="domain" description="ABC transmembrane type-1" evidence="11">
    <location>
        <begin position="169"/>
        <end position="362"/>
    </location>
</feature>
<dbReference type="PATRIC" id="fig|722438.3.peg.241"/>
<keyword evidence="8 10" id="KW-0472">Membrane</keyword>
<evidence type="ECO:0000256" key="1">
    <source>
        <dbReference type="ARBA" id="ARBA00004651"/>
    </source>
</evidence>
<dbReference type="GeneID" id="66609138"/>
<keyword evidence="5" id="KW-0571">Peptide transport</keyword>
<dbReference type="InterPro" id="IPR035906">
    <property type="entry name" value="MetI-like_sf"/>
</dbReference>
<feature type="transmembrane region" description="Helical" evidence="10">
    <location>
        <begin position="173"/>
        <end position="197"/>
    </location>
</feature>
<dbReference type="Pfam" id="PF00528">
    <property type="entry name" value="BPD_transp_1"/>
    <property type="match status" value="1"/>
</dbReference>
<evidence type="ECO:0000259" key="11">
    <source>
        <dbReference type="PROSITE" id="PS50928"/>
    </source>
</evidence>
<dbReference type="GO" id="GO:0015031">
    <property type="term" value="P:protein transport"/>
    <property type="evidence" value="ECO:0007669"/>
    <property type="project" value="UniProtKB-KW"/>
</dbReference>
<dbReference type="CDD" id="cd06261">
    <property type="entry name" value="TM_PBP2"/>
    <property type="match status" value="1"/>
</dbReference>
<evidence type="ECO:0000313" key="12">
    <source>
        <dbReference type="EMBL" id="ADK87095.1"/>
    </source>
</evidence>
<dbReference type="SUPFAM" id="SSF161098">
    <property type="entry name" value="MetI-like"/>
    <property type="match status" value="1"/>
</dbReference>
<keyword evidence="3" id="KW-1003">Cell membrane</keyword>
<evidence type="ECO:0000256" key="2">
    <source>
        <dbReference type="ARBA" id="ARBA00022448"/>
    </source>
</evidence>
<gene>
    <name evidence="12" type="ordered locus">MPNE_0248</name>
</gene>
<keyword evidence="4 10" id="KW-0812">Transmembrane</keyword>